<evidence type="ECO:0000313" key="2">
    <source>
        <dbReference type="EMBL" id="KAF4717531.1"/>
    </source>
</evidence>
<dbReference type="Proteomes" id="UP000553632">
    <property type="component" value="Unassembled WGS sequence"/>
</dbReference>
<name>A0A7J6RB40_PEROL</name>
<comment type="caution">
    <text evidence="2">The sequence shown here is derived from an EMBL/GenBank/DDBJ whole genome shotgun (WGS) entry which is preliminary data.</text>
</comment>
<organism evidence="2 3">
    <name type="scientific">Perkinsus olseni</name>
    <name type="common">Perkinsus atlanticus</name>
    <dbReference type="NCBI Taxonomy" id="32597"/>
    <lineage>
        <taxon>Eukaryota</taxon>
        <taxon>Sar</taxon>
        <taxon>Alveolata</taxon>
        <taxon>Perkinsozoa</taxon>
        <taxon>Perkinsea</taxon>
        <taxon>Perkinsida</taxon>
        <taxon>Perkinsidae</taxon>
        <taxon>Perkinsus</taxon>
    </lineage>
</organism>
<feature type="region of interest" description="Disordered" evidence="1">
    <location>
        <begin position="1"/>
        <end position="108"/>
    </location>
</feature>
<dbReference type="EMBL" id="JABANO010027036">
    <property type="protein sequence ID" value="KAF4717531.1"/>
    <property type="molecule type" value="Genomic_DNA"/>
</dbReference>
<protein>
    <submittedName>
        <fullName evidence="2">Uncharacterized protein</fullName>
    </submittedName>
</protein>
<proteinExistence type="predicted"/>
<evidence type="ECO:0000256" key="1">
    <source>
        <dbReference type="SAM" id="MobiDB-lite"/>
    </source>
</evidence>
<dbReference type="AlphaFoldDB" id="A0A7J6RB40"/>
<reference evidence="2 3" key="1">
    <citation type="submission" date="2020-04" db="EMBL/GenBank/DDBJ databases">
        <title>Perkinsus olseni comparative genomics.</title>
        <authorList>
            <person name="Bogema D.R."/>
        </authorList>
    </citation>
    <scope>NUCLEOTIDE SEQUENCE [LARGE SCALE GENOMIC DNA]</scope>
    <source>
        <strain evidence="2 3">ATCC PRA-207</strain>
    </source>
</reference>
<accession>A0A7J6RB40</accession>
<evidence type="ECO:0000313" key="3">
    <source>
        <dbReference type="Proteomes" id="UP000553632"/>
    </source>
</evidence>
<feature type="compositionally biased region" description="Low complexity" evidence="1">
    <location>
        <begin position="22"/>
        <end position="40"/>
    </location>
</feature>
<sequence>MAAGQHILSLLKGGNTDAPVESPGSSRASSNSGQPASSPAESVASGEGGLAGAAPNPQGATTVDTFEMLQAELSKPNDDDDESVSGRPREEEEGDDDGTAPDAVEGISVTKDTLRQALVDVVSSDEFMEMLTQRLRQI</sequence>
<keyword evidence="3" id="KW-1185">Reference proteome</keyword>
<gene>
    <name evidence="2" type="ORF">FOZ63_019285</name>
</gene>